<organism evidence="2 3">
    <name type="scientific">Sesamum alatum</name>
    <dbReference type="NCBI Taxonomy" id="300844"/>
    <lineage>
        <taxon>Eukaryota</taxon>
        <taxon>Viridiplantae</taxon>
        <taxon>Streptophyta</taxon>
        <taxon>Embryophyta</taxon>
        <taxon>Tracheophyta</taxon>
        <taxon>Spermatophyta</taxon>
        <taxon>Magnoliopsida</taxon>
        <taxon>eudicotyledons</taxon>
        <taxon>Gunneridae</taxon>
        <taxon>Pentapetalae</taxon>
        <taxon>asterids</taxon>
        <taxon>lamiids</taxon>
        <taxon>Lamiales</taxon>
        <taxon>Pedaliaceae</taxon>
        <taxon>Sesamum</taxon>
    </lineage>
</organism>
<protein>
    <submittedName>
        <fullName evidence="2">Uncharacterized protein</fullName>
    </submittedName>
</protein>
<proteinExistence type="predicted"/>
<dbReference type="Proteomes" id="UP001293254">
    <property type="component" value="Unassembled WGS sequence"/>
</dbReference>
<feature type="compositionally biased region" description="Low complexity" evidence="1">
    <location>
        <begin position="21"/>
        <end position="32"/>
    </location>
</feature>
<accession>A0AAE2CJV3</accession>
<reference evidence="2" key="1">
    <citation type="submission" date="2020-06" db="EMBL/GenBank/DDBJ databases">
        <authorList>
            <person name="Li T."/>
            <person name="Hu X."/>
            <person name="Zhang T."/>
            <person name="Song X."/>
            <person name="Zhang H."/>
            <person name="Dai N."/>
            <person name="Sheng W."/>
            <person name="Hou X."/>
            <person name="Wei L."/>
        </authorList>
    </citation>
    <scope>NUCLEOTIDE SEQUENCE</scope>
    <source>
        <strain evidence="2">3651</strain>
        <tissue evidence="2">Leaf</tissue>
    </source>
</reference>
<dbReference type="EMBL" id="JACGWO010000006">
    <property type="protein sequence ID" value="KAK4424817.1"/>
    <property type="molecule type" value="Genomic_DNA"/>
</dbReference>
<feature type="region of interest" description="Disordered" evidence="1">
    <location>
        <begin position="21"/>
        <end position="43"/>
    </location>
</feature>
<comment type="caution">
    <text evidence="2">The sequence shown here is derived from an EMBL/GenBank/DDBJ whole genome shotgun (WGS) entry which is preliminary data.</text>
</comment>
<evidence type="ECO:0000313" key="2">
    <source>
        <dbReference type="EMBL" id="KAK4424817.1"/>
    </source>
</evidence>
<gene>
    <name evidence="2" type="ORF">Salat_1675300</name>
</gene>
<sequence>MCLRRGAGIFYCTKSINVGASRTASPARTRSSPVHDSSGGFNDGFPEGQQLQTFRRKNRSNVQRQQVVDGLSEKGVHLDYAQPIFPARIPSPTFPPIGPLPRPLCQPTLSTHSAEPHFQASPVHVVSPRGPSTDLDPPKCGLLNKSFVSDHSSPLQFVNVISLSPIKIPKSPPHVTFPNSCSNSPNPCFSDGAAIVGGSDLVPVPVIFNSDGVSF</sequence>
<dbReference type="AlphaFoldDB" id="A0AAE2CJV3"/>
<name>A0AAE2CJV3_9LAMI</name>
<keyword evidence="3" id="KW-1185">Reference proteome</keyword>
<reference evidence="2" key="2">
    <citation type="journal article" date="2024" name="Plant">
        <title>Genomic evolution and insights into agronomic trait innovations of Sesamum species.</title>
        <authorList>
            <person name="Miao H."/>
            <person name="Wang L."/>
            <person name="Qu L."/>
            <person name="Liu H."/>
            <person name="Sun Y."/>
            <person name="Le M."/>
            <person name="Wang Q."/>
            <person name="Wei S."/>
            <person name="Zheng Y."/>
            <person name="Lin W."/>
            <person name="Duan Y."/>
            <person name="Cao H."/>
            <person name="Xiong S."/>
            <person name="Wang X."/>
            <person name="Wei L."/>
            <person name="Li C."/>
            <person name="Ma Q."/>
            <person name="Ju M."/>
            <person name="Zhao R."/>
            <person name="Li G."/>
            <person name="Mu C."/>
            <person name="Tian Q."/>
            <person name="Mei H."/>
            <person name="Zhang T."/>
            <person name="Gao T."/>
            <person name="Zhang H."/>
        </authorList>
    </citation>
    <scope>NUCLEOTIDE SEQUENCE</scope>
    <source>
        <strain evidence="2">3651</strain>
    </source>
</reference>
<evidence type="ECO:0000313" key="3">
    <source>
        <dbReference type="Proteomes" id="UP001293254"/>
    </source>
</evidence>
<evidence type="ECO:0000256" key="1">
    <source>
        <dbReference type="SAM" id="MobiDB-lite"/>
    </source>
</evidence>